<dbReference type="InterPro" id="IPR001034">
    <property type="entry name" value="DeoR_HTH"/>
</dbReference>
<evidence type="ECO:0000256" key="2">
    <source>
        <dbReference type="ARBA" id="ARBA00023125"/>
    </source>
</evidence>
<dbReference type="InterPro" id="IPR028082">
    <property type="entry name" value="Peripla_BP_I"/>
</dbReference>
<dbReference type="SUPFAM" id="SSF53822">
    <property type="entry name" value="Periplasmic binding protein-like I"/>
    <property type="match status" value="1"/>
</dbReference>
<evidence type="ECO:0000256" key="3">
    <source>
        <dbReference type="ARBA" id="ARBA00023163"/>
    </source>
</evidence>
<evidence type="ECO:0000313" key="5">
    <source>
        <dbReference type="EMBL" id="MCS0499932.1"/>
    </source>
</evidence>
<dbReference type="InterPro" id="IPR046335">
    <property type="entry name" value="LacI/GalR-like_sensor"/>
</dbReference>
<comment type="caution">
    <text evidence="5">The sequence shown here is derived from an EMBL/GenBank/DDBJ whole genome shotgun (WGS) entry which is preliminary data.</text>
</comment>
<proteinExistence type="predicted"/>
<dbReference type="EMBL" id="JANTHX010000007">
    <property type="protein sequence ID" value="MCS0499932.1"/>
    <property type="molecule type" value="Genomic_DNA"/>
</dbReference>
<keyword evidence="1" id="KW-0805">Transcription regulation</keyword>
<dbReference type="Pfam" id="PF13377">
    <property type="entry name" value="Peripla_BP_3"/>
    <property type="match status" value="1"/>
</dbReference>
<dbReference type="Gene3D" id="3.40.50.2300">
    <property type="match status" value="2"/>
</dbReference>
<dbReference type="RefSeq" id="WP_258799020.1">
    <property type="nucleotide sequence ID" value="NZ_JANTHX010000007.1"/>
</dbReference>
<dbReference type="PROSITE" id="PS51000">
    <property type="entry name" value="HTH_DEOR_2"/>
    <property type="match status" value="1"/>
</dbReference>
<dbReference type="PANTHER" id="PTHR30146">
    <property type="entry name" value="LACI-RELATED TRANSCRIPTIONAL REPRESSOR"/>
    <property type="match status" value="1"/>
</dbReference>
<gene>
    <name evidence="5" type="ORF">NUH29_10260</name>
</gene>
<evidence type="ECO:0000256" key="1">
    <source>
        <dbReference type="ARBA" id="ARBA00023015"/>
    </source>
</evidence>
<feature type="domain" description="HTH deoR-type" evidence="4">
    <location>
        <begin position="11"/>
        <end position="66"/>
    </location>
</feature>
<keyword evidence="3" id="KW-0804">Transcription</keyword>
<dbReference type="SMART" id="SM00420">
    <property type="entry name" value="HTH_DEOR"/>
    <property type="match status" value="1"/>
</dbReference>
<evidence type="ECO:0000259" key="4">
    <source>
        <dbReference type="PROSITE" id="PS51000"/>
    </source>
</evidence>
<dbReference type="InterPro" id="IPR036390">
    <property type="entry name" value="WH_DNA-bd_sf"/>
</dbReference>
<reference evidence="5 6" key="1">
    <citation type="submission" date="2022-08" db="EMBL/GenBank/DDBJ databases">
        <authorList>
            <person name="Li F."/>
        </authorList>
    </citation>
    <scope>NUCLEOTIDE SEQUENCE [LARGE SCALE GENOMIC DNA]</scope>
    <source>
        <strain evidence="5 6">10F1B-8-1</strain>
    </source>
</reference>
<dbReference type="PRINTS" id="PR00037">
    <property type="entry name" value="HTHLACR"/>
</dbReference>
<dbReference type="PANTHER" id="PTHR30146:SF155">
    <property type="entry name" value="ALANINE RACEMASE"/>
    <property type="match status" value="1"/>
</dbReference>
<keyword evidence="2" id="KW-0238">DNA-binding</keyword>
<organism evidence="5 6">
    <name type="scientific">Protaetiibacter mangrovi</name>
    <dbReference type="NCBI Taxonomy" id="2970926"/>
    <lineage>
        <taxon>Bacteria</taxon>
        <taxon>Bacillati</taxon>
        <taxon>Actinomycetota</taxon>
        <taxon>Actinomycetes</taxon>
        <taxon>Micrococcales</taxon>
        <taxon>Microbacteriaceae</taxon>
        <taxon>Protaetiibacter</taxon>
    </lineage>
</organism>
<name>A0ABT1ZGW2_9MICO</name>
<dbReference type="PROSITE" id="PS00894">
    <property type="entry name" value="HTH_DEOR_1"/>
    <property type="match status" value="1"/>
</dbReference>
<dbReference type="Proteomes" id="UP001205337">
    <property type="component" value="Unassembled WGS sequence"/>
</dbReference>
<accession>A0ABT1ZGW2</accession>
<dbReference type="Pfam" id="PF08220">
    <property type="entry name" value="HTH_DeoR"/>
    <property type="match status" value="1"/>
</dbReference>
<dbReference type="InterPro" id="IPR018356">
    <property type="entry name" value="Tscrpt_reg_HTH_DeoR_CS"/>
</dbReference>
<dbReference type="SUPFAM" id="SSF46785">
    <property type="entry name" value="Winged helix' DNA-binding domain"/>
    <property type="match status" value="1"/>
</dbReference>
<sequence>MSDPNPHAPLAAARRAHVLGALSRDGIVRISQLIDDLGVASVTLRRDLAQMEKEGLLVRVHGGAVPPEGGLRSPAAETVARPSTDDAIAVLVPSLGYYWPTVVRGAEEEARRLGYRLIVRGASYELQDERPMLERLVRTENVRGLIVAPNTDMPHAQEVVEWLAHCGVPSVLAERDALHPDGTPLESVTSDHALGGALAARHLASLGHKRVGLVLSRTSPTSRKIAAGWSAACEQLGLTPAQHFESMIPDRSTAEFSKSVDAALDTVRAKGITALLVHPDHEAMAFVDLALGRGIPVPGELSIMAYDDEVAQLFTPPLTAVSPPREAVGATAVELLARRIADPTRPVHRVTINPELRVRESTAAPRADD</sequence>
<keyword evidence="6" id="KW-1185">Reference proteome</keyword>
<evidence type="ECO:0000313" key="6">
    <source>
        <dbReference type="Proteomes" id="UP001205337"/>
    </source>
</evidence>
<protein>
    <submittedName>
        <fullName evidence="5">Substrate-binding domain-containing protein</fullName>
    </submittedName>
</protein>